<comment type="similarity">
    <text evidence="1">Belongs to the TrhO family.</text>
</comment>
<name>A0A418YEA3_9GAMM</name>
<sequence>MSKIVVCALYKFVALEDFEALQAPLLDVMKAHQVHGTLLLAAEGINGTVAGPREGIDALLAWLQRDARLADVVYKESYHDEQPFLRTKVKLKKEIVTMGVEGLDPRKVVGTYVKPEEWNALISDPEVLVVDTRNDYEIGIGTFKNAVNPQTESFREFPEYVEQNLDKDKHKKVAMFCTGGIRCEKSTAYMKEQGFEDVYHLEGGILKYLEEVPEQDSLWQGECFVFDGRVAVNHQLEKGQYDQCNACRMPITQEDMASEHYQPGVSCPHCIEKLTDKQKQGFDEREKQIRLAAERGENHIGGDVGQQIAQRREVKAQQKQRQQAQQKQAK</sequence>
<keyword evidence="1" id="KW-0560">Oxidoreductase</keyword>
<dbReference type="InterPro" id="IPR036873">
    <property type="entry name" value="Rhodanese-like_dom_sf"/>
</dbReference>
<evidence type="ECO:0000313" key="5">
    <source>
        <dbReference type="Proteomes" id="UP000283255"/>
    </source>
</evidence>
<dbReference type="OrthoDB" id="9778326at2"/>
<dbReference type="SUPFAM" id="SSF52821">
    <property type="entry name" value="Rhodanese/Cell cycle control phosphatase"/>
    <property type="match status" value="1"/>
</dbReference>
<dbReference type="GO" id="GO:0006400">
    <property type="term" value="P:tRNA modification"/>
    <property type="evidence" value="ECO:0007669"/>
    <property type="project" value="UniProtKB-UniRule"/>
</dbReference>
<dbReference type="NCBIfam" id="NF001136">
    <property type="entry name" value="PRK00142.1-4"/>
    <property type="match status" value="1"/>
</dbReference>
<dbReference type="AlphaFoldDB" id="A0A418YEA3"/>
<protein>
    <recommendedName>
        <fullName evidence="1">tRNA uridine(34) hydroxylase</fullName>
        <ecNumber evidence="1">1.14.-.-</ecNumber>
    </recommendedName>
    <alternativeName>
        <fullName evidence="1">tRNA hydroxylation protein O</fullName>
    </alternativeName>
</protein>
<dbReference type="Gene3D" id="3.40.250.10">
    <property type="entry name" value="Rhodanese-like domain"/>
    <property type="match status" value="1"/>
</dbReference>
<dbReference type="CDD" id="cd01518">
    <property type="entry name" value="RHOD_YceA"/>
    <property type="match status" value="1"/>
</dbReference>
<evidence type="ECO:0000256" key="1">
    <source>
        <dbReference type="HAMAP-Rule" id="MF_00469"/>
    </source>
</evidence>
<feature type="compositionally biased region" description="Low complexity" evidence="2">
    <location>
        <begin position="317"/>
        <end position="330"/>
    </location>
</feature>
<dbReference type="Pfam" id="PF00581">
    <property type="entry name" value="Rhodanese"/>
    <property type="match status" value="1"/>
</dbReference>
<dbReference type="GO" id="GO:0016705">
    <property type="term" value="F:oxidoreductase activity, acting on paired donors, with incorporation or reduction of molecular oxygen"/>
    <property type="evidence" value="ECO:0007669"/>
    <property type="project" value="UniProtKB-UniRule"/>
</dbReference>
<keyword evidence="4" id="KW-0808">Transferase</keyword>
<dbReference type="Pfam" id="PF17773">
    <property type="entry name" value="UPF0176_N"/>
    <property type="match status" value="1"/>
</dbReference>
<dbReference type="InterPro" id="IPR020936">
    <property type="entry name" value="TrhO"/>
</dbReference>
<dbReference type="SMART" id="SM00450">
    <property type="entry name" value="RHOD"/>
    <property type="match status" value="1"/>
</dbReference>
<reference evidence="4 5" key="1">
    <citation type="submission" date="2018-09" db="EMBL/GenBank/DDBJ databases">
        <authorList>
            <person name="Wang F."/>
        </authorList>
    </citation>
    <scope>NUCLEOTIDE SEQUENCE [LARGE SCALE GENOMIC DNA]</scope>
    <source>
        <strain evidence="4 5">PLHSC7-2</strain>
    </source>
</reference>
<dbReference type="Gene3D" id="3.30.70.100">
    <property type="match status" value="1"/>
</dbReference>
<keyword evidence="5" id="KW-1185">Reference proteome</keyword>
<dbReference type="InterPro" id="IPR040503">
    <property type="entry name" value="TRHO_N"/>
</dbReference>
<feature type="region of interest" description="Disordered" evidence="2">
    <location>
        <begin position="293"/>
        <end position="330"/>
    </location>
</feature>
<dbReference type="PROSITE" id="PS50206">
    <property type="entry name" value="RHODANESE_3"/>
    <property type="match status" value="1"/>
</dbReference>
<dbReference type="Proteomes" id="UP000283255">
    <property type="component" value="Unassembled WGS sequence"/>
</dbReference>
<reference evidence="4 5" key="2">
    <citation type="submission" date="2019-01" db="EMBL/GenBank/DDBJ databases">
        <title>Motilimonas pumilus sp. nov., isolated from the gut of sea cucumber (Apostichopus japonicus).</title>
        <authorList>
            <person name="Wang F.-Q."/>
            <person name="Ren L.-H."/>
            <person name="Lin Y.-W."/>
            <person name="Sun G.-H."/>
            <person name="Du Z.-J."/>
            <person name="Zhao J.-X."/>
            <person name="Liu X.-J."/>
            <person name="Liu L.-J."/>
        </authorList>
    </citation>
    <scope>NUCLEOTIDE SEQUENCE [LARGE SCALE GENOMIC DNA]</scope>
    <source>
        <strain evidence="4 5">PLHSC7-2</strain>
    </source>
</reference>
<proteinExistence type="inferred from homology"/>
<accession>A0A418YEA3</accession>
<comment type="catalytic activity">
    <reaction evidence="1">
        <text>uridine(34) in tRNA + AH2 + O2 = 5-hydroxyuridine(34) in tRNA + A + H2O</text>
        <dbReference type="Rhea" id="RHEA:64224"/>
        <dbReference type="Rhea" id="RHEA-COMP:11727"/>
        <dbReference type="Rhea" id="RHEA-COMP:13381"/>
        <dbReference type="ChEBI" id="CHEBI:13193"/>
        <dbReference type="ChEBI" id="CHEBI:15377"/>
        <dbReference type="ChEBI" id="CHEBI:15379"/>
        <dbReference type="ChEBI" id="CHEBI:17499"/>
        <dbReference type="ChEBI" id="CHEBI:65315"/>
        <dbReference type="ChEBI" id="CHEBI:136877"/>
    </reaction>
</comment>
<gene>
    <name evidence="1" type="primary">trhO</name>
    <name evidence="4" type="ORF">D1Z90_11210</name>
</gene>
<dbReference type="HAMAP" id="MF_00469">
    <property type="entry name" value="TrhO"/>
    <property type="match status" value="1"/>
</dbReference>
<evidence type="ECO:0000259" key="3">
    <source>
        <dbReference type="PROSITE" id="PS50206"/>
    </source>
</evidence>
<dbReference type="EMBL" id="QZCH01000013">
    <property type="protein sequence ID" value="RJG47473.1"/>
    <property type="molecule type" value="Genomic_DNA"/>
</dbReference>
<evidence type="ECO:0000313" key="4">
    <source>
        <dbReference type="EMBL" id="RJG47473.1"/>
    </source>
</evidence>
<dbReference type="RefSeq" id="WP_119910853.1">
    <property type="nucleotide sequence ID" value="NZ_QZCH01000013.1"/>
</dbReference>
<dbReference type="InterPro" id="IPR001763">
    <property type="entry name" value="Rhodanese-like_dom"/>
</dbReference>
<dbReference type="PANTHER" id="PTHR43268:SF3">
    <property type="entry name" value="RHODANESE-LIKE DOMAIN-CONTAINING PROTEIN 7-RELATED"/>
    <property type="match status" value="1"/>
</dbReference>
<organism evidence="4 5">
    <name type="scientific">Motilimonas pumila</name>
    <dbReference type="NCBI Taxonomy" id="2303987"/>
    <lineage>
        <taxon>Bacteria</taxon>
        <taxon>Pseudomonadati</taxon>
        <taxon>Pseudomonadota</taxon>
        <taxon>Gammaproteobacteria</taxon>
        <taxon>Alteromonadales</taxon>
        <taxon>Alteromonadales genera incertae sedis</taxon>
        <taxon>Motilimonas</taxon>
    </lineage>
</organism>
<evidence type="ECO:0000256" key="2">
    <source>
        <dbReference type="SAM" id="MobiDB-lite"/>
    </source>
</evidence>
<comment type="caution">
    <text evidence="4">The sequence shown here is derived from an EMBL/GenBank/DDBJ whole genome shotgun (WGS) entry which is preliminary data.</text>
</comment>
<dbReference type="GO" id="GO:0016740">
    <property type="term" value="F:transferase activity"/>
    <property type="evidence" value="ECO:0007669"/>
    <property type="project" value="UniProtKB-KW"/>
</dbReference>
<comment type="function">
    <text evidence="1">Catalyzes oxygen-dependent 5-hydroxyuridine (ho5U) modification at position 34 in tRNAs.</text>
</comment>
<feature type="domain" description="Rhodanese" evidence="3">
    <location>
        <begin position="123"/>
        <end position="217"/>
    </location>
</feature>
<dbReference type="PANTHER" id="PTHR43268">
    <property type="entry name" value="THIOSULFATE SULFURTRANSFERASE/RHODANESE-LIKE DOMAIN-CONTAINING PROTEIN 2"/>
    <property type="match status" value="1"/>
</dbReference>
<dbReference type="EC" id="1.14.-.-" evidence="1"/>
<keyword evidence="1" id="KW-0819">tRNA processing</keyword>